<dbReference type="InterPro" id="IPR041854">
    <property type="entry name" value="BFD-like_2Fe2S-bd_dom_sf"/>
</dbReference>
<evidence type="ECO:0000313" key="3">
    <source>
        <dbReference type="Proteomes" id="UP000219636"/>
    </source>
</evidence>
<organism evidence="2 3">
    <name type="scientific">Ureibacillus xyleni</name>
    <dbReference type="NCBI Taxonomy" id="614648"/>
    <lineage>
        <taxon>Bacteria</taxon>
        <taxon>Bacillati</taxon>
        <taxon>Bacillota</taxon>
        <taxon>Bacilli</taxon>
        <taxon>Bacillales</taxon>
        <taxon>Caryophanaceae</taxon>
        <taxon>Ureibacillus</taxon>
    </lineage>
</organism>
<dbReference type="RefSeq" id="WP_097072829.1">
    <property type="nucleotide sequence ID" value="NZ_OBMQ01000003.1"/>
</dbReference>
<dbReference type="Proteomes" id="UP000219636">
    <property type="component" value="Unassembled WGS sequence"/>
</dbReference>
<proteinExistence type="predicted"/>
<dbReference type="EMBL" id="OBMQ01000003">
    <property type="protein sequence ID" value="SOC02973.1"/>
    <property type="molecule type" value="Genomic_DNA"/>
</dbReference>
<accession>A0A285SBB2</accession>
<dbReference type="OrthoDB" id="9801699at2"/>
<keyword evidence="3" id="KW-1185">Reference proteome</keyword>
<sequence>MDNTLICRCEGVCLGAILKAIDECSTSVQGIKKRTRVGMGYCQGRTCQPILRDILRELIGQSELAQTQKSQAPVRPIPLGKL</sequence>
<dbReference type="Pfam" id="PF04324">
    <property type="entry name" value="Fer2_BFD"/>
    <property type="match status" value="1"/>
</dbReference>
<protein>
    <submittedName>
        <fullName evidence="2">BFD-like [2Fe-2S] binding protein</fullName>
    </submittedName>
</protein>
<evidence type="ECO:0000259" key="1">
    <source>
        <dbReference type="Pfam" id="PF04324"/>
    </source>
</evidence>
<gene>
    <name evidence="2" type="ORF">SAMN05880501_103145</name>
</gene>
<dbReference type="CDD" id="cd19946">
    <property type="entry name" value="GlpA-like_Fer2_BFD-like"/>
    <property type="match status" value="1"/>
</dbReference>
<evidence type="ECO:0000313" key="2">
    <source>
        <dbReference type="EMBL" id="SOC02973.1"/>
    </source>
</evidence>
<dbReference type="AlphaFoldDB" id="A0A285SBB2"/>
<dbReference type="InterPro" id="IPR007419">
    <property type="entry name" value="BFD-like_2Fe2S-bd_dom"/>
</dbReference>
<dbReference type="Gene3D" id="1.10.10.1100">
    <property type="entry name" value="BFD-like [2Fe-2S]-binding domain"/>
    <property type="match status" value="1"/>
</dbReference>
<reference evidence="3" key="1">
    <citation type="submission" date="2017-08" db="EMBL/GenBank/DDBJ databases">
        <authorList>
            <person name="Varghese N."/>
            <person name="Submissions S."/>
        </authorList>
    </citation>
    <scope>NUCLEOTIDE SEQUENCE [LARGE SCALE GENOMIC DNA]</scope>
    <source>
        <strain evidence="3">JC22</strain>
    </source>
</reference>
<name>A0A285SBB2_9BACL</name>
<feature type="domain" description="BFD-like [2Fe-2S]-binding" evidence="1">
    <location>
        <begin position="5"/>
        <end position="57"/>
    </location>
</feature>